<dbReference type="RefSeq" id="WP_084237780.1">
    <property type="nucleotide sequence ID" value="NZ_FWXT01000001.1"/>
</dbReference>
<dbReference type="OrthoDB" id="9803990at2"/>
<dbReference type="GO" id="GO:0016787">
    <property type="term" value="F:hydrolase activity"/>
    <property type="evidence" value="ECO:0007669"/>
    <property type="project" value="UniProtKB-KW"/>
</dbReference>
<dbReference type="EMBL" id="FWXT01000001">
    <property type="protein sequence ID" value="SMC62108.1"/>
    <property type="molecule type" value="Genomic_DNA"/>
</dbReference>
<name>A0A1W2APH3_9SPHI</name>
<evidence type="ECO:0000256" key="1">
    <source>
        <dbReference type="ARBA" id="ARBA00022801"/>
    </source>
</evidence>
<dbReference type="PROSITE" id="PS51257">
    <property type="entry name" value="PROKAR_LIPOPROTEIN"/>
    <property type="match status" value="1"/>
</dbReference>
<keyword evidence="1 4" id="KW-0378">Hydrolase</keyword>
<evidence type="ECO:0000313" key="4">
    <source>
        <dbReference type="EMBL" id="SMC62108.1"/>
    </source>
</evidence>
<dbReference type="InterPro" id="IPR029058">
    <property type="entry name" value="AB_hydrolase_fold"/>
</dbReference>
<keyword evidence="2" id="KW-0732">Signal</keyword>
<reference evidence="5" key="1">
    <citation type="submission" date="2017-04" db="EMBL/GenBank/DDBJ databases">
        <authorList>
            <person name="Varghese N."/>
            <person name="Submissions S."/>
        </authorList>
    </citation>
    <scope>NUCLEOTIDE SEQUENCE [LARGE SCALE GENOMIC DNA]</scope>
    <source>
        <strain evidence="5">DSM 12126</strain>
    </source>
</reference>
<evidence type="ECO:0000259" key="3">
    <source>
        <dbReference type="Pfam" id="PF20434"/>
    </source>
</evidence>
<dbReference type="InterPro" id="IPR049492">
    <property type="entry name" value="BD-FAE-like_dom"/>
</dbReference>
<proteinExistence type="predicted"/>
<dbReference type="PANTHER" id="PTHR48081">
    <property type="entry name" value="AB HYDROLASE SUPERFAMILY PROTEIN C4A8.06C"/>
    <property type="match status" value="1"/>
</dbReference>
<dbReference type="InterPro" id="IPR050300">
    <property type="entry name" value="GDXG_lipolytic_enzyme"/>
</dbReference>
<accession>A0A1W2APH3</accession>
<dbReference type="Pfam" id="PF20434">
    <property type="entry name" value="BD-FAE"/>
    <property type="match status" value="1"/>
</dbReference>
<feature type="signal peptide" evidence="2">
    <location>
        <begin position="1"/>
        <end position="21"/>
    </location>
</feature>
<dbReference type="Gene3D" id="3.40.50.1820">
    <property type="entry name" value="alpha/beta hydrolase"/>
    <property type="match status" value="1"/>
</dbReference>
<dbReference type="PANTHER" id="PTHR48081:SF8">
    <property type="entry name" value="ALPHA_BETA HYDROLASE FOLD-3 DOMAIN-CONTAINING PROTEIN-RELATED"/>
    <property type="match status" value="1"/>
</dbReference>
<dbReference type="AlphaFoldDB" id="A0A1W2APH3"/>
<keyword evidence="5" id="KW-1185">Reference proteome</keyword>
<evidence type="ECO:0000256" key="2">
    <source>
        <dbReference type="SAM" id="SignalP"/>
    </source>
</evidence>
<sequence length="289" mass="32879">MNYRTLLLTCLLLACGLYGSAQVKETFAYSTKDTLSLKLDIYSNQDLQVKKPCIIFAFGGGFIRGTRDDKYYLDYFKKLVEHNYKVISIDYRLGLKGEKWPTVFNTSVLKNAIAYAVEDMYDATNYLITHADKLGIDTSMVILSGSSAGAVTSLQADWEKRNNTAISQKLPQSFQYKGIIAFAGAILSYTGKPGYKIPPAPTMMFHGTDDKIVVYNKVKLFNRGMFGSRYLASLFKKQSYPYYFQSVRNIGHDIAGTPMHNNLDDILWFIRTYIEQKKPYQMEVDFKAL</sequence>
<protein>
    <submittedName>
        <fullName evidence="4">Alpha/beta hydrolase family protein</fullName>
    </submittedName>
</protein>
<feature type="chain" id="PRO_5012303368" evidence="2">
    <location>
        <begin position="22"/>
        <end position="289"/>
    </location>
</feature>
<dbReference type="SUPFAM" id="SSF53474">
    <property type="entry name" value="alpha/beta-Hydrolases"/>
    <property type="match status" value="1"/>
</dbReference>
<dbReference type="STRING" id="151894.SAMN04488524_1566"/>
<feature type="domain" description="BD-FAE-like" evidence="3">
    <location>
        <begin position="39"/>
        <end position="184"/>
    </location>
</feature>
<gene>
    <name evidence="4" type="ORF">SAMN04488524_1566</name>
</gene>
<organism evidence="4 5">
    <name type="scientific">Pedobacter africanus</name>
    <dbReference type="NCBI Taxonomy" id="151894"/>
    <lineage>
        <taxon>Bacteria</taxon>
        <taxon>Pseudomonadati</taxon>
        <taxon>Bacteroidota</taxon>
        <taxon>Sphingobacteriia</taxon>
        <taxon>Sphingobacteriales</taxon>
        <taxon>Sphingobacteriaceae</taxon>
        <taxon>Pedobacter</taxon>
    </lineage>
</organism>
<evidence type="ECO:0000313" key="5">
    <source>
        <dbReference type="Proteomes" id="UP000192756"/>
    </source>
</evidence>
<dbReference type="Proteomes" id="UP000192756">
    <property type="component" value="Unassembled WGS sequence"/>
</dbReference>